<evidence type="ECO:0000313" key="2">
    <source>
        <dbReference type="Proteomes" id="UP001151760"/>
    </source>
</evidence>
<dbReference type="EMBL" id="BQNB010009762">
    <property type="protein sequence ID" value="GJS68051.1"/>
    <property type="molecule type" value="Genomic_DNA"/>
</dbReference>
<organism evidence="1 2">
    <name type="scientific">Tanacetum coccineum</name>
    <dbReference type="NCBI Taxonomy" id="301880"/>
    <lineage>
        <taxon>Eukaryota</taxon>
        <taxon>Viridiplantae</taxon>
        <taxon>Streptophyta</taxon>
        <taxon>Embryophyta</taxon>
        <taxon>Tracheophyta</taxon>
        <taxon>Spermatophyta</taxon>
        <taxon>Magnoliopsida</taxon>
        <taxon>eudicotyledons</taxon>
        <taxon>Gunneridae</taxon>
        <taxon>Pentapetalae</taxon>
        <taxon>asterids</taxon>
        <taxon>campanulids</taxon>
        <taxon>Asterales</taxon>
        <taxon>Asteraceae</taxon>
        <taxon>Asteroideae</taxon>
        <taxon>Anthemideae</taxon>
        <taxon>Anthemidinae</taxon>
        <taxon>Tanacetum</taxon>
    </lineage>
</organism>
<evidence type="ECO:0000313" key="1">
    <source>
        <dbReference type="EMBL" id="GJS68051.1"/>
    </source>
</evidence>
<accession>A0ABQ4XSA2</accession>
<dbReference type="Proteomes" id="UP001151760">
    <property type="component" value="Unassembled WGS sequence"/>
</dbReference>
<reference evidence="1" key="1">
    <citation type="journal article" date="2022" name="Int. J. Mol. Sci.">
        <title>Draft Genome of Tanacetum Coccineum: Genomic Comparison of Closely Related Tanacetum-Family Plants.</title>
        <authorList>
            <person name="Yamashiro T."/>
            <person name="Shiraishi A."/>
            <person name="Nakayama K."/>
            <person name="Satake H."/>
        </authorList>
    </citation>
    <scope>NUCLEOTIDE SEQUENCE</scope>
</reference>
<comment type="caution">
    <text evidence="1">The sequence shown here is derived from an EMBL/GenBank/DDBJ whole genome shotgun (WGS) entry which is preliminary data.</text>
</comment>
<keyword evidence="2" id="KW-1185">Reference proteome</keyword>
<gene>
    <name evidence="1" type="ORF">Tco_0682616</name>
</gene>
<sequence length="210" mass="23736">MVNTINSKNVNAAKPKVVVNAVRPKAVLNAVKGNQWLTLGEISCRDIGVWVRAREDMEFESTNSGTTAKLPILKLGEYEMWVIRIKQYFQIQDYALWEVIENGDSWVSVLQTTQENGTSVTKMYIPVTAEEKTNKKNDVKARGLQFMALPNEHQLTFSQYLGAKSMFAANETRFRGNAATKKTQKTLLKQQYENFSATSAESLDSIFNKL</sequence>
<name>A0ABQ4XSA2_9ASTR</name>
<proteinExistence type="predicted"/>
<reference evidence="1" key="2">
    <citation type="submission" date="2022-01" db="EMBL/GenBank/DDBJ databases">
        <authorList>
            <person name="Yamashiro T."/>
            <person name="Shiraishi A."/>
            <person name="Satake H."/>
            <person name="Nakayama K."/>
        </authorList>
    </citation>
    <scope>NUCLEOTIDE SEQUENCE</scope>
</reference>
<protein>
    <submittedName>
        <fullName evidence="1">Uncharacterized protein</fullName>
    </submittedName>
</protein>